<dbReference type="Proteomes" id="UP000014760">
    <property type="component" value="Unassembled WGS sequence"/>
</dbReference>
<comment type="similarity">
    <text evidence="4">Belongs to the NDUFAF3 family.</text>
</comment>
<dbReference type="InterPro" id="IPR036748">
    <property type="entry name" value="MTH938-like_sf"/>
</dbReference>
<keyword evidence="3" id="KW-0496">Mitochondrion</keyword>
<comment type="subcellular location">
    <subcellularLocation>
        <location evidence="1">Mitochondrion</location>
    </subcellularLocation>
</comment>
<dbReference type="SUPFAM" id="SSF64076">
    <property type="entry name" value="MTH938-like"/>
    <property type="match status" value="1"/>
</dbReference>
<dbReference type="EMBL" id="AMQN01014303">
    <property type="status" value="NOT_ANNOTATED_CDS"/>
    <property type="molecule type" value="Genomic_DNA"/>
</dbReference>
<gene>
    <name evidence="5" type="ORF">CAPTEDRAFT_168638</name>
</gene>
<evidence type="ECO:0000256" key="4">
    <source>
        <dbReference type="ARBA" id="ARBA00049984"/>
    </source>
</evidence>
<protein>
    <recommendedName>
        <fullName evidence="2">NADH dehydrogenase [ubiquinone] 1 alpha subcomplex assembly factor 3</fullName>
    </recommendedName>
</protein>
<dbReference type="EMBL" id="KB310879">
    <property type="protein sequence ID" value="ELT90525.1"/>
    <property type="molecule type" value="Genomic_DNA"/>
</dbReference>
<evidence type="ECO:0000313" key="5">
    <source>
        <dbReference type="EMBL" id="ELT90525.1"/>
    </source>
</evidence>
<dbReference type="AlphaFoldDB" id="R7THD0"/>
<dbReference type="HOGENOM" id="CLU_1152703_0_0_1"/>
<evidence type="ECO:0000256" key="3">
    <source>
        <dbReference type="ARBA" id="ARBA00023128"/>
    </source>
</evidence>
<reference evidence="7" key="1">
    <citation type="submission" date="2012-12" db="EMBL/GenBank/DDBJ databases">
        <authorList>
            <person name="Hellsten U."/>
            <person name="Grimwood J."/>
            <person name="Chapman J.A."/>
            <person name="Shapiro H."/>
            <person name="Aerts A."/>
            <person name="Otillar R.P."/>
            <person name="Terry A.Y."/>
            <person name="Boore J.L."/>
            <person name="Simakov O."/>
            <person name="Marletaz F."/>
            <person name="Cho S.-J."/>
            <person name="Edsinger-Gonzales E."/>
            <person name="Havlak P."/>
            <person name="Kuo D.-H."/>
            <person name="Larsson T."/>
            <person name="Lv J."/>
            <person name="Arendt D."/>
            <person name="Savage R."/>
            <person name="Osoegawa K."/>
            <person name="de Jong P."/>
            <person name="Lindberg D.R."/>
            <person name="Seaver E.C."/>
            <person name="Weisblat D.A."/>
            <person name="Putnam N.H."/>
            <person name="Grigoriev I.V."/>
            <person name="Rokhsar D.S."/>
        </authorList>
    </citation>
    <scope>NUCLEOTIDE SEQUENCE</scope>
    <source>
        <strain evidence="7">I ESC-2004</strain>
    </source>
</reference>
<dbReference type="OrthoDB" id="20681at2759"/>
<dbReference type="Gene3D" id="3.40.1230.10">
    <property type="entry name" value="MTH938-like"/>
    <property type="match status" value="1"/>
</dbReference>
<accession>R7THD0</accession>
<dbReference type="PANTHER" id="PTHR21192">
    <property type="entry name" value="NUCLEAR PROTEIN E3-3"/>
    <property type="match status" value="1"/>
</dbReference>
<dbReference type="OMA" id="FSKAYDH"/>
<organism evidence="5">
    <name type="scientific">Capitella teleta</name>
    <name type="common">Polychaete worm</name>
    <dbReference type="NCBI Taxonomy" id="283909"/>
    <lineage>
        <taxon>Eukaryota</taxon>
        <taxon>Metazoa</taxon>
        <taxon>Spiralia</taxon>
        <taxon>Lophotrochozoa</taxon>
        <taxon>Annelida</taxon>
        <taxon>Polychaeta</taxon>
        <taxon>Sedentaria</taxon>
        <taxon>Scolecida</taxon>
        <taxon>Capitellidae</taxon>
        <taxon>Capitella</taxon>
    </lineage>
</organism>
<reference evidence="5 7" key="2">
    <citation type="journal article" date="2013" name="Nature">
        <title>Insights into bilaterian evolution from three spiralian genomes.</title>
        <authorList>
            <person name="Simakov O."/>
            <person name="Marletaz F."/>
            <person name="Cho S.J."/>
            <person name="Edsinger-Gonzales E."/>
            <person name="Havlak P."/>
            <person name="Hellsten U."/>
            <person name="Kuo D.H."/>
            <person name="Larsson T."/>
            <person name="Lv J."/>
            <person name="Arendt D."/>
            <person name="Savage R."/>
            <person name="Osoegawa K."/>
            <person name="de Jong P."/>
            <person name="Grimwood J."/>
            <person name="Chapman J.A."/>
            <person name="Shapiro H."/>
            <person name="Aerts A."/>
            <person name="Otillar R.P."/>
            <person name="Terry A.Y."/>
            <person name="Boore J.L."/>
            <person name="Grigoriev I.V."/>
            <person name="Lindberg D.R."/>
            <person name="Seaver E.C."/>
            <person name="Weisblat D.A."/>
            <person name="Putnam N.H."/>
            <person name="Rokhsar D.S."/>
        </authorList>
    </citation>
    <scope>NUCLEOTIDE SEQUENCE</scope>
    <source>
        <strain evidence="5 7">I ESC-2004</strain>
    </source>
</reference>
<dbReference type="InterPro" id="IPR007523">
    <property type="entry name" value="NDUFAF3/AAMDC"/>
</dbReference>
<sequence length="241" mass="27018">MTSLLRSSPRALFSNGFGCRILTAARKSSAQILEDDYSNLRSSVNILNQNHESEIYITSYSTVGFKLNSGIRVLGPTVIFPRSILHWNIAGPEAINEHSLSLFTVLEPKLDVLIIGAGTSDDLKAVDPKIIQYLRTKKLSVELLTTDHALATFNFLNSEKRYVAGAFLPPSSMHGGGRLKRSSEFQISEGDFGRNFGDFLEDNEWRPKPAQLISPEDKLKAMRKIKNRMMNKNAKDEEEKE</sequence>
<dbReference type="STRING" id="283909.R7THD0"/>
<dbReference type="Pfam" id="PF04430">
    <property type="entry name" value="DUF498"/>
    <property type="match status" value="1"/>
</dbReference>
<evidence type="ECO:0000256" key="2">
    <source>
        <dbReference type="ARBA" id="ARBA00021776"/>
    </source>
</evidence>
<dbReference type="GO" id="GO:0005743">
    <property type="term" value="C:mitochondrial inner membrane"/>
    <property type="evidence" value="ECO:0007669"/>
    <property type="project" value="TreeGrafter"/>
</dbReference>
<evidence type="ECO:0000313" key="6">
    <source>
        <dbReference type="EnsemblMetazoa" id="CapteP168638"/>
    </source>
</evidence>
<dbReference type="PANTHER" id="PTHR21192:SF2">
    <property type="entry name" value="NADH DEHYDROGENASE [UBIQUINONE] 1 ALPHA SUBCOMPLEX ASSEMBLY FACTOR 3"/>
    <property type="match status" value="1"/>
</dbReference>
<name>R7THD0_CAPTE</name>
<reference evidence="6" key="3">
    <citation type="submission" date="2015-06" db="UniProtKB">
        <authorList>
            <consortium name="EnsemblMetazoa"/>
        </authorList>
    </citation>
    <scope>IDENTIFICATION</scope>
</reference>
<dbReference type="GO" id="GO:0032981">
    <property type="term" value="P:mitochondrial respiratory chain complex I assembly"/>
    <property type="evidence" value="ECO:0007669"/>
    <property type="project" value="InterPro"/>
</dbReference>
<dbReference type="EnsemblMetazoa" id="CapteT168638">
    <property type="protein sequence ID" value="CapteP168638"/>
    <property type="gene ID" value="CapteG168638"/>
</dbReference>
<dbReference type="InterPro" id="IPR034095">
    <property type="entry name" value="NDUF3"/>
</dbReference>
<evidence type="ECO:0000313" key="7">
    <source>
        <dbReference type="Proteomes" id="UP000014760"/>
    </source>
</evidence>
<dbReference type="CDD" id="cd05125">
    <property type="entry name" value="Mth938_2P1-like"/>
    <property type="match status" value="1"/>
</dbReference>
<dbReference type="FunCoup" id="R7THD0">
    <property type="interactions" value="815"/>
</dbReference>
<keyword evidence="7" id="KW-1185">Reference proteome</keyword>
<evidence type="ECO:0000256" key="1">
    <source>
        <dbReference type="ARBA" id="ARBA00004173"/>
    </source>
</evidence>
<proteinExistence type="inferred from homology"/>